<feature type="compositionally biased region" description="Acidic residues" evidence="1">
    <location>
        <begin position="106"/>
        <end position="116"/>
    </location>
</feature>
<dbReference type="Proteomes" id="UP000053660">
    <property type="component" value="Unassembled WGS sequence"/>
</dbReference>
<dbReference type="EMBL" id="KN552505">
    <property type="protein sequence ID" value="KHJ90939.1"/>
    <property type="molecule type" value="Genomic_DNA"/>
</dbReference>
<keyword evidence="3" id="KW-1185">Reference proteome</keyword>
<protein>
    <submittedName>
        <fullName evidence="2">Uncharacterized protein</fullName>
    </submittedName>
</protein>
<dbReference type="OrthoDB" id="5870705at2759"/>
<sequence length="324" mass="36535">MNDIMMDEVLRDEKGDEGECVIEDAVSISTDVIEEVDETELSRLRLHSLKETPPPERQQSEVEQEAQPSHEDSHCEEEDNVVSRFSEELPSTSKDDEEKHRRTPQESEEEEEEEDQEKTPTAEASSFSVIVESKTIEITNGRKSPSVIEEESLSESEDTTEVKKKDDDVESVSEEEIMIEDVATPTVQKAFDPPSIPPKSIMYADTSSEEDSDDELEREILPPVQRSQKVIDFEKIRVEPTQNGILESESTTVASNTFEDSGSDEERIVGDGPKFRDYKAESLTVTRIVVRDDGKPDELTCGPVKMTLDGREAITDEEFSEKLI</sequence>
<feature type="compositionally biased region" description="Polar residues" evidence="1">
    <location>
        <begin position="242"/>
        <end position="260"/>
    </location>
</feature>
<feature type="compositionally biased region" description="Basic and acidic residues" evidence="1">
    <location>
        <begin position="93"/>
        <end position="105"/>
    </location>
</feature>
<gene>
    <name evidence="2" type="ORF">OESDEN_09205</name>
</gene>
<feature type="region of interest" description="Disordered" evidence="1">
    <location>
        <begin position="242"/>
        <end position="272"/>
    </location>
</feature>
<dbReference type="AlphaFoldDB" id="A0A0B1T119"/>
<accession>A0A0B1T119</accession>
<proteinExistence type="predicted"/>
<feature type="compositionally biased region" description="Acidic residues" evidence="1">
    <location>
        <begin position="148"/>
        <end position="159"/>
    </location>
</feature>
<name>A0A0B1T119_OESDE</name>
<evidence type="ECO:0000256" key="1">
    <source>
        <dbReference type="SAM" id="MobiDB-lite"/>
    </source>
</evidence>
<evidence type="ECO:0000313" key="2">
    <source>
        <dbReference type="EMBL" id="KHJ90939.1"/>
    </source>
</evidence>
<reference evidence="2 3" key="1">
    <citation type="submission" date="2014-03" db="EMBL/GenBank/DDBJ databases">
        <title>Draft genome of the hookworm Oesophagostomum dentatum.</title>
        <authorList>
            <person name="Mitreva M."/>
        </authorList>
    </citation>
    <scope>NUCLEOTIDE SEQUENCE [LARGE SCALE GENOMIC DNA]</scope>
    <source>
        <strain evidence="2 3">OD-Hann</strain>
    </source>
</reference>
<feature type="compositionally biased region" description="Basic and acidic residues" evidence="1">
    <location>
        <begin position="44"/>
        <end position="60"/>
    </location>
</feature>
<feature type="region of interest" description="Disordered" evidence="1">
    <location>
        <begin position="44"/>
        <end position="217"/>
    </location>
</feature>
<organism evidence="2 3">
    <name type="scientific">Oesophagostomum dentatum</name>
    <name type="common">Nodular worm</name>
    <dbReference type="NCBI Taxonomy" id="61180"/>
    <lineage>
        <taxon>Eukaryota</taxon>
        <taxon>Metazoa</taxon>
        <taxon>Ecdysozoa</taxon>
        <taxon>Nematoda</taxon>
        <taxon>Chromadorea</taxon>
        <taxon>Rhabditida</taxon>
        <taxon>Rhabditina</taxon>
        <taxon>Rhabditomorpha</taxon>
        <taxon>Strongyloidea</taxon>
        <taxon>Strongylidae</taxon>
        <taxon>Oesophagostomum</taxon>
    </lineage>
</organism>
<evidence type="ECO:0000313" key="3">
    <source>
        <dbReference type="Proteomes" id="UP000053660"/>
    </source>
</evidence>
<feature type="compositionally biased region" description="Acidic residues" evidence="1">
    <location>
        <begin position="207"/>
        <end position="217"/>
    </location>
</feature>
<feature type="compositionally biased region" description="Acidic residues" evidence="1">
    <location>
        <begin position="168"/>
        <end position="179"/>
    </location>
</feature>